<reference evidence="1 2" key="1">
    <citation type="journal article" date="2003" name="Proc. Natl. Acad. Sci. U.S.A.">
        <title>Complete genome sequence of the marine planctomycete Pirellula sp. strain 1.</title>
        <authorList>
            <person name="Gloeckner F.O."/>
            <person name="Kube M."/>
            <person name="Bauer M."/>
            <person name="Teeling H."/>
            <person name="Lombardot T."/>
            <person name="Ludwig W."/>
            <person name="Gade D."/>
            <person name="Beck A."/>
            <person name="Borzym K."/>
            <person name="Heitmann K."/>
            <person name="Rabus R."/>
            <person name="Schlesner H."/>
            <person name="Amann R."/>
            <person name="Reinhardt R."/>
        </authorList>
    </citation>
    <scope>NUCLEOTIDE SEQUENCE [LARGE SCALE GENOMIC DNA]</scope>
    <source>
        <strain evidence="2">DSM 10527 / NCIMB 13988 / SH1</strain>
    </source>
</reference>
<gene>
    <name evidence="1" type="ordered locus">RB2612</name>
</gene>
<proteinExistence type="predicted"/>
<accession>Q7UVI7</accession>
<sequence length="77" mass="8804">MLHDFDEFVLRVPENRPAIVLIRRFVFNDYVQISRGGGIRSRREANCVVVFRRQSQRDITADPDDRGAAGSNLSDPD</sequence>
<dbReference type="AlphaFoldDB" id="Q7UVI7"/>
<dbReference type="EnsemblBacteria" id="CAD72737">
    <property type="protein sequence ID" value="CAD72737"/>
    <property type="gene ID" value="RB2612"/>
</dbReference>
<dbReference type="InParanoid" id="Q7UVI7"/>
<name>Q7UVI7_RHOBA</name>
<dbReference type="KEGG" id="rba:RB2612"/>
<evidence type="ECO:0000313" key="2">
    <source>
        <dbReference type="Proteomes" id="UP000001025"/>
    </source>
</evidence>
<dbReference type="EMBL" id="BX294137">
    <property type="protein sequence ID" value="CAD72737.1"/>
    <property type="molecule type" value="Genomic_DNA"/>
</dbReference>
<organism evidence="1 2">
    <name type="scientific">Rhodopirellula baltica (strain DSM 10527 / NCIMB 13988 / SH1)</name>
    <dbReference type="NCBI Taxonomy" id="243090"/>
    <lineage>
        <taxon>Bacteria</taxon>
        <taxon>Pseudomonadati</taxon>
        <taxon>Planctomycetota</taxon>
        <taxon>Planctomycetia</taxon>
        <taxon>Pirellulales</taxon>
        <taxon>Pirellulaceae</taxon>
        <taxon>Rhodopirellula</taxon>
    </lineage>
</organism>
<dbReference type="HOGENOM" id="CLU_2635672_0_0_0"/>
<dbReference type="Proteomes" id="UP000001025">
    <property type="component" value="Chromosome"/>
</dbReference>
<evidence type="ECO:0000313" key="1">
    <source>
        <dbReference type="EMBL" id="CAD72737.1"/>
    </source>
</evidence>
<protein>
    <submittedName>
        <fullName evidence="1">Uncharacterized protein</fullName>
    </submittedName>
</protein>
<keyword evidence="2" id="KW-1185">Reference proteome</keyword>